<reference evidence="2" key="1">
    <citation type="submission" date="2017-03" db="EMBL/GenBank/DDBJ databases">
        <title>Genomes of endolithic fungi from Antarctica.</title>
        <authorList>
            <person name="Coleine C."/>
            <person name="Masonjones S."/>
            <person name="Stajich J.E."/>
        </authorList>
    </citation>
    <scope>NUCLEOTIDE SEQUENCE [LARGE SCALE GENOMIC DNA]</scope>
    <source>
        <strain evidence="2">CCFEE 5527</strain>
    </source>
</reference>
<name>A0A1V8TGD5_9PEZI</name>
<sequence>MDNSNISVRTLLQYPPAPPSEPTSTLVLTLNSRQFIDLRFAKAQSPASSPTASPPVLKDLSWGFAGHQTISTLGDEAIPGSYESTWHHWVSSTTKNPQSEQDVGLMLPPNAEGVVREKGSSTDPKTGESREYVEGWKDVDLKATNDCGGKLSFLFRAEGSAKGLRGVIIVLGQYMQALLREGDHVAAERWERSARGHWQRVAQTGDLHLPCEDIVKVLQAGGTFKKDRELETPGVEWMCQEANVLPAGL</sequence>
<proteinExistence type="predicted"/>
<evidence type="ECO:0000313" key="1">
    <source>
        <dbReference type="EMBL" id="OQO10435.1"/>
    </source>
</evidence>
<dbReference type="EMBL" id="NAJO01000008">
    <property type="protein sequence ID" value="OQO10435.1"/>
    <property type="molecule type" value="Genomic_DNA"/>
</dbReference>
<dbReference type="InterPro" id="IPR031818">
    <property type="entry name" value="Hri1"/>
</dbReference>
<evidence type="ECO:0008006" key="3">
    <source>
        <dbReference type="Google" id="ProtNLM"/>
    </source>
</evidence>
<dbReference type="OrthoDB" id="4045395at2759"/>
<dbReference type="InterPro" id="IPR043047">
    <property type="entry name" value="Hri1_N_sf"/>
</dbReference>
<evidence type="ECO:0000313" key="2">
    <source>
        <dbReference type="Proteomes" id="UP000192596"/>
    </source>
</evidence>
<comment type="caution">
    <text evidence="1">The sequence shown here is derived from an EMBL/GenBank/DDBJ whole genome shotgun (WGS) entry which is preliminary data.</text>
</comment>
<dbReference type="Gene3D" id="2.40.128.320">
    <property type="entry name" value="Protein HRI1, N-terminal domain"/>
    <property type="match status" value="1"/>
</dbReference>
<dbReference type="CDD" id="cd11693">
    <property type="entry name" value="HRI1_C_like"/>
    <property type="match status" value="1"/>
</dbReference>
<gene>
    <name evidence="1" type="ORF">B0A48_03731</name>
</gene>
<dbReference type="Pfam" id="PF16815">
    <property type="entry name" value="HRI1"/>
    <property type="match status" value="1"/>
</dbReference>
<dbReference type="STRING" id="1507870.A0A1V8TGD5"/>
<dbReference type="AlphaFoldDB" id="A0A1V8TGD5"/>
<protein>
    <recommendedName>
        <fullName evidence="3">Protein HRI1</fullName>
    </recommendedName>
</protein>
<organism evidence="1 2">
    <name type="scientific">Cryoendolithus antarcticus</name>
    <dbReference type="NCBI Taxonomy" id="1507870"/>
    <lineage>
        <taxon>Eukaryota</taxon>
        <taxon>Fungi</taxon>
        <taxon>Dikarya</taxon>
        <taxon>Ascomycota</taxon>
        <taxon>Pezizomycotina</taxon>
        <taxon>Dothideomycetes</taxon>
        <taxon>Dothideomycetidae</taxon>
        <taxon>Cladosporiales</taxon>
        <taxon>Cladosporiaceae</taxon>
        <taxon>Cryoendolithus</taxon>
    </lineage>
</organism>
<dbReference type="Proteomes" id="UP000192596">
    <property type="component" value="Unassembled WGS sequence"/>
</dbReference>
<accession>A0A1V8TGD5</accession>
<dbReference type="InParanoid" id="A0A1V8TGD5"/>
<keyword evidence="2" id="KW-1185">Reference proteome</keyword>